<dbReference type="Pfam" id="PF00854">
    <property type="entry name" value="PTR2"/>
    <property type="match status" value="1"/>
</dbReference>
<feature type="transmembrane region" description="Helical" evidence="6">
    <location>
        <begin position="455"/>
        <end position="478"/>
    </location>
</feature>
<gene>
    <name evidence="7" type="ORF">KI387_017183</name>
</gene>
<feature type="transmembrane region" description="Helical" evidence="6">
    <location>
        <begin position="143"/>
        <end position="162"/>
    </location>
</feature>
<dbReference type="GO" id="GO:0022857">
    <property type="term" value="F:transmembrane transporter activity"/>
    <property type="evidence" value="ECO:0007669"/>
    <property type="project" value="InterPro"/>
</dbReference>
<evidence type="ECO:0000256" key="6">
    <source>
        <dbReference type="SAM" id="Phobius"/>
    </source>
</evidence>
<evidence type="ECO:0000313" key="8">
    <source>
        <dbReference type="Proteomes" id="UP000824469"/>
    </source>
</evidence>
<comment type="similarity">
    <text evidence="2">Belongs to the major facilitator superfamily. Proton-dependent oligopeptide transporter (POT/PTR) (TC 2.A.17) family.</text>
</comment>
<protein>
    <recommendedName>
        <fullName evidence="9">Nitrate transporter</fullName>
    </recommendedName>
</protein>
<reference evidence="7 8" key="1">
    <citation type="journal article" date="2021" name="Nat. Plants">
        <title>The Taxus genome provides insights into paclitaxel biosynthesis.</title>
        <authorList>
            <person name="Xiong X."/>
            <person name="Gou J."/>
            <person name="Liao Q."/>
            <person name="Li Y."/>
            <person name="Zhou Q."/>
            <person name="Bi G."/>
            <person name="Li C."/>
            <person name="Du R."/>
            <person name="Wang X."/>
            <person name="Sun T."/>
            <person name="Guo L."/>
            <person name="Liang H."/>
            <person name="Lu P."/>
            <person name="Wu Y."/>
            <person name="Zhang Z."/>
            <person name="Ro D.K."/>
            <person name="Shang Y."/>
            <person name="Huang S."/>
            <person name="Yan J."/>
        </authorList>
    </citation>
    <scope>NUCLEOTIDE SEQUENCE [LARGE SCALE GENOMIC DNA]</scope>
    <source>
        <strain evidence="7">Ta-2019</strain>
    </source>
</reference>
<feature type="transmembrane region" description="Helical" evidence="6">
    <location>
        <begin position="415"/>
        <end position="435"/>
    </location>
</feature>
<dbReference type="OMA" id="AMWYKPQ"/>
<dbReference type="AlphaFoldDB" id="A0AA38GIT1"/>
<feature type="non-terminal residue" evidence="7">
    <location>
        <position position="1"/>
    </location>
</feature>
<dbReference type="InterPro" id="IPR000109">
    <property type="entry name" value="POT_fam"/>
</dbReference>
<dbReference type="InterPro" id="IPR018456">
    <property type="entry name" value="PTR2_symporter_CS"/>
</dbReference>
<evidence type="ECO:0000256" key="4">
    <source>
        <dbReference type="ARBA" id="ARBA00022989"/>
    </source>
</evidence>
<organism evidence="7 8">
    <name type="scientific">Taxus chinensis</name>
    <name type="common">Chinese yew</name>
    <name type="synonym">Taxus wallichiana var. chinensis</name>
    <dbReference type="NCBI Taxonomy" id="29808"/>
    <lineage>
        <taxon>Eukaryota</taxon>
        <taxon>Viridiplantae</taxon>
        <taxon>Streptophyta</taxon>
        <taxon>Embryophyta</taxon>
        <taxon>Tracheophyta</taxon>
        <taxon>Spermatophyta</taxon>
        <taxon>Pinopsida</taxon>
        <taxon>Pinidae</taxon>
        <taxon>Conifers II</taxon>
        <taxon>Cupressales</taxon>
        <taxon>Taxaceae</taxon>
        <taxon>Taxus</taxon>
    </lineage>
</organism>
<feature type="transmembrane region" description="Helical" evidence="6">
    <location>
        <begin position="74"/>
        <end position="93"/>
    </location>
</feature>
<feature type="transmembrane region" description="Helical" evidence="6">
    <location>
        <begin position="374"/>
        <end position="394"/>
    </location>
</feature>
<dbReference type="CDD" id="cd17413">
    <property type="entry name" value="MFS_NPF6"/>
    <property type="match status" value="1"/>
</dbReference>
<dbReference type="PANTHER" id="PTHR11654">
    <property type="entry name" value="OLIGOPEPTIDE TRANSPORTER-RELATED"/>
    <property type="match status" value="1"/>
</dbReference>
<keyword evidence="8" id="KW-1185">Reference proteome</keyword>
<evidence type="ECO:0000256" key="1">
    <source>
        <dbReference type="ARBA" id="ARBA00004141"/>
    </source>
</evidence>
<sequence length="599" mass="66812">AHHGEQNPCTVGKVRVVDYKGNPVDKAKTGGWLPAVFILGIELCERLTTLSIAVNLVTYLVNTMHLPRPQSANMVTNFMGTSFILCLFGGFLADSFLGRYLTIAFFALIQSLGTGVLTISTIVPQLSPPHCIHNKDCKAADGVQLFVLYVSLYLIALGTGGLKSSVSGFGTDQFDESDEKERHQMDYFFNRFFFCISLGSLLAVTVLVYIQDNVGRSWGYGICASCMLAAISLFLGGTRMYRFKKSTGGSPLTQIAQVFVAAWRNRKLKLPADGSHLYDDVHQTSPSHKKIRHTHQFKFLDRATIVDLSIEEASYASPWRLCTVRRVEEVKMIIKMMPIWATTIMFWTTYAQMVTVSVEQASTMKRSIGKNFEIPGASLTVFFVGAILLTLAFYDRLIMPLARHWTGRQRGFTTLQRIGFGLGLSSIAMAAAAITEMKRLKVAKDHGLWDKPHSTVPMSVFYLIPQFFLVGAGEAFVYTGQLDFFIRESPDGMKTMSTGLFLSTIALGFFLSSLLVSVVNHVTKTESRQGWLSNNLNRGRLDNFYWLVSFLSLVNLIIYLIFARWYTYKETRNLTGERTCSDDGDTCGLQLAKSTPDGK</sequence>
<dbReference type="GO" id="GO:0016020">
    <property type="term" value="C:membrane"/>
    <property type="evidence" value="ECO:0007669"/>
    <property type="project" value="UniProtKB-SubCell"/>
</dbReference>
<feature type="transmembrane region" description="Helical" evidence="6">
    <location>
        <begin position="100"/>
        <end position="123"/>
    </location>
</feature>
<feature type="transmembrane region" description="Helical" evidence="6">
    <location>
        <begin position="499"/>
        <end position="523"/>
    </location>
</feature>
<dbReference type="GO" id="GO:0006857">
    <property type="term" value="P:oligopeptide transport"/>
    <property type="evidence" value="ECO:0007669"/>
    <property type="project" value="InterPro"/>
</dbReference>
<feature type="non-terminal residue" evidence="7">
    <location>
        <position position="599"/>
    </location>
</feature>
<proteinExistence type="inferred from homology"/>
<keyword evidence="3 6" id="KW-0812">Transmembrane</keyword>
<evidence type="ECO:0000313" key="7">
    <source>
        <dbReference type="EMBL" id="KAH9322544.1"/>
    </source>
</evidence>
<comment type="caution">
    <text evidence="7">The sequence shown here is derived from an EMBL/GenBank/DDBJ whole genome shotgun (WGS) entry which is preliminary data.</text>
</comment>
<feature type="transmembrane region" description="Helical" evidence="6">
    <location>
        <begin position="333"/>
        <end position="354"/>
    </location>
</feature>
<evidence type="ECO:0008006" key="9">
    <source>
        <dbReference type="Google" id="ProtNLM"/>
    </source>
</evidence>
<keyword evidence="4 6" id="KW-1133">Transmembrane helix</keyword>
<feature type="transmembrane region" description="Helical" evidence="6">
    <location>
        <begin position="217"/>
        <end position="236"/>
    </location>
</feature>
<dbReference type="SUPFAM" id="SSF103473">
    <property type="entry name" value="MFS general substrate transporter"/>
    <property type="match status" value="1"/>
</dbReference>
<dbReference type="PROSITE" id="PS01022">
    <property type="entry name" value="PTR2_1"/>
    <property type="match status" value="1"/>
</dbReference>
<dbReference type="Gene3D" id="1.20.1250.20">
    <property type="entry name" value="MFS general substrate transporter like domains"/>
    <property type="match status" value="1"/>
</dbReference>
<feature type="transmembrane region" description="Helical" evidence="6">
    <location>
        <begin position="192"/>
        <end position="211"/>
    </location>
</feature>
<evidence type="ECO:0000256" key="3">
    <source>
        <dbReference type="ARBA" id="ARBA00022692"/>
    </source>
</evidence>
<feature type="transmembrane region" description="Helical" evidence="6">
    <location>
        <begin position="543"/>
        <end position="562"/>
    </location>
</feature>
<accession>A0AA38GIT1</accession>
<name>A0AA38GIT1_TAXCH</name>
<keyword evidence="5 6" id="KW-0472">Membrane</keyword>
<dbReference type="Proteomes" id="UP000824469">
    <property type="component" value="Unassembled WGS sequence"/>
</dbReference>
<dbReference type="InterPro" id="IPR036259">
    <property type="entry name" value="MFS_trans_sf"/>
</dbReference>
<evidence type="ECO:0000256" key="5">
    <source>
        <dbReference type="ARBA" id="ARBA00023136"/>
    </source>
</evidence>
<comment type="subcellular location">
    <subcellularLocation>
        <location evidence="1">Membrane</location>
        <topology evidence="1">Multi-pass membrane protein</topology>
    </subcellularLocation>
</comment>
<evidence type="ECO:0000256" key="2">
    <source>
        <dbReference type="ARBA" id="ARBA00005982"/>
    </source>
</evidence>
<dbReference type="EMBL" id="JAHRHJ020000003">
    <property type="protein sequence ID" value="KAH9322544.1"/>
    <property type="molecule type" value="Genomic_DNA"/>
</dbReference>